<proteinExistence type="predicted"/>
<evidence type="ECO:0000313" key="2">
    <source>
        <dbReference type="EnsemblPlants" id="TuG1812S0001736900.01.T01.s_cds13855"/>
    </source>
</evidence>
<evidence type="ECO:0000256" key="1">
    <source>
        <dbReference type="SAM" id="MobiDB-lite"/>
    </source>
</evidence>
<dbReference type="EnsemblPlants" id="TuG1812S0001736900.01.T01">
    <property type="protein sequence ID" value="TuG1812S0001736900.01.T01.s_cds13855"/>
    <property type="gene ID" value="TuG1812S0001736900.01"/>
</dbReference>
<reference evidence="3" key="1">
    <citation type="journal article" date="2013" name="Nature">
        <title>Draft genome of the wheat A-genome progenitor Triticum urartu.</title>
        <authorList>
            <person name="Ling H.Q."/>
            <person name="Zhao S."/>
            <person name="Liu D."/>
            <person name="Wang J."/>
            <person name="Sun H."/>
            <person name="Zhang C."/>
            <person name="Fan H."/>
            <person name="Li D."/>
            <person name="Dong L."/>
            <person name="Tao Y."/>
            <person name="Gao C."/>
            <person name="Wu H."/>
            <person name="Li Y."/>
            <person name="Cui Y."/>
            <person name="Guo X."/>
            <person name="Zheng S."/>
            <person name="Wang B."/>
            <person name="Yu K."/>
            <person name="Liang Q."/>
            <person name="Yang W."/>
            <person name="Lou X."/>
            <person name="Chen J."/>
            <person name="Feng M."/>
            <person name="Jian J."/>
            <person name="Zhang X."/>
            <person name="Luo G."/>
            <person name="Jiang Y."/>
            <person name="Liu J."/>
            <person name="Wang Z."/>
            <person name="Sha Y."/>
            <person name="Zhang B."/>
            <person name="Wu H."/>
            <person name="Tang D."/>
            <person name="Shen Q."/>
            <person name="Xue P."/>
            <person name="Zou S."/>
            <person name="Wang X."/>
            <person name="Liu X."/>
            <person name="Wang F."/>
            <person name="Yang Y."/>
            <person name="An X."/>
            <person name="Dong Z."/>
            <person name="Zhang K."/>
            <person name="Zhang X."/>
            <person name="Luo M.C."/>
            <person name="Dvorak J."/>
            <person name="Tong Y."/>
            <person name="Wang J."/>
            <person name="Yang H."/>
            <person name="Li Z."/>
            <person name="Wang D."/>
            <person name="Zhang A."/>
            <person name="Wang J."/>
        </authorList>
    </citation>
    <scope>NUCLEOTIDE SEQUENCE</scope>
    <source>
        <strain evidence="3">cv. G1812</strain>
    </source>
</reference>
<dbReference type="AlphaFoldDB" id="A0A8R7VD53"/>
<feature type="compositionally biased region" description="Basic and acidic residues" evidence="1">
    <location>
        <begin position="232"/>
        <end position="248"/>
    </location>
</feature>
<feature type="compositionally biased region" description="Basic and acidic residues" evidence="1">
    <location>
        <begin position="144"/>
        <end position="153"/>
    </location>
</feature>
<dbReference type="Proteomes" id="UP000015106">
    <property type="component" value="Unassembled WGS sequence"/>
</dbReference>
<dbReference type="Gramene" id="TuG1812S0001736900.01.T01">
    <property type="protein sequence ID" value="TuG1812S0001736900.01.T01.s_cds13855"/>
    <property type="gene ID" value="TuG1812S0001736900.01"/>
</dbReference>
<name>A0A8R7VD53_TRIUA</name>
<sequence>EQEEHGGGDVVGGPGELEHLQLHHVHDEEVDGEHDGGVEEVEEGLALPGAAGGGRGVPRHDADGGDEDQRDGGGEPGHEQHEVGAVVVGAVDGAVELREDGAAESDEALEEPQHDAAVLGEVLDGGDERAGVGEGLGVGADGDVEAHEPDGRARGAAGDGEVDHEVADEVHGGAAGEDDPGRGDLVDEAWEDADVGAHVLEEAERVKRLLVVPQRRLDGLGVDGEDVGAARGRHDEDRREEHEPPPAHHVLRELRRRHSAAIAGHHGSASSIGLASL</sequence>
<protein>
    <submittedName>
        <fullName evidence="2">Uncharacterized protein</fullName>
    </submittedName>
</protein>
<reference evidence="2" key="2">
    <citation type="submission" date="2022-06" db="UniProtKB">
        <authorList>
            <consortium name="EnsemblPlants"/>
        </authorList>
    </citation>
    <scope>IDENTIFICATION</scope>
</reference>
<feature type="compositionally biased region" description="Low complexity" evidence="1">
    <location>
        <begin position="83"/>
        <end position="94"/>
    </location>
</feature>
<organism evidence="2 3">
    <name type="scientific">Triticum urartu</name>
    <name type="common">Red wild einkorn</name>
    <name type="synonym">Crithodium urartu</name>
    <dbReference type="NCBI Taxonomy" id="4572"/>
    <lineage>
        <taxon>Eukaryota</taxon>
        <taxon>Viridiplantae</taxon>
        <taxon>Streptophyta</taxon>
        <taxon>Embryophyta</taxon>
        <taxon>Tracheophyta</taxon>
        <taxon>Spermatophyta</taxon>
        <taxon>Magnoliopsida</taxon>
        <taxon>Liliopsida</taxon>
        <taxon>Poales</taxon>
        <taxon>Poaceae</taxon>
        <taxon>BOP clade</taxon>
        <taxon>Pooideae</taxon>
        <taxon>Triticodae</taxon>
        <taxon>Triticeae</taxon>
        <taxon>Triticinae</taxon>
        <taxon>Triticum</taxon>
    </lineage>
</organism>
<feature type="compositionally biased region" description="Basic and acidic residues" evidence="1">
    <location>
        <begin position="161"/>
        <end position="171"/>
    </location>
</feature>
<evidence type="ECO:0000313" key="3">
    <source>
        <dbReference type="Proteomes" id="UP000015106"/>
    </source>
</evidence>
<feature type="compositionally biased region" description="Basic and acidic residues" evidence="1">
    <location>
        <begin position="16"/>
        <end position="37"/>
    </location>
</feature>
<keyword evidence="3" id="KW-1185">Reference proteome</keyword>
<accession>A0A8R7VD53</accession>
<feature type="region of interest" description="Disordered" evidence="1">
    <location>
        <begin position="1"/>
        <end position="186"/>
    </location>
</feature>
<gene>
    <name evidence="2" type="primary">LOC125529431</name>
</gene>
<feature type="compositionally biased region" description="Basic and acidic residues" evidence="1">
    <location>
        <begin position="70"/>
        <end position="82"/>
    </location>
</feature>
<feature type="region of interest" description="Disordered" evidence="1">
    <location>
        <begin position="220"/>
        <end position="248"/>
    </location>
</feature>